<evidence type="ECO:0000313" key="3">
    <source>
        <dbReference type="Proteomes" id="UP000826656"/>
    </source>
</evidence>
<proteinExistence type="predicted"/>
<dbReference type="Gene3D" id="3.60.10.10">
    <property type="entry name" value="Endonuclease/exonuclease/phosphatase"/>
    <property type="match status" value="1"/>
</dbReference>
<sequence>MFISENGEARVNRYEEGEILKGPDLIEDEEEVIQHKKETEEDEDMDYKIQQISKVGDLSPRHTNSLKYGARKGRPVIPLQVKTRNSRDRALMEPFQNPSELEQYKRRLGFDKAGVNQNGKIWCFWKDDWVGNIVLDTVQQVTFQFKKNDKEFMILAVYARCNAVERLELWEELDSIEEHVQCPWIIGGDFNVILDEKEKVGGLDFTINEAIDFASFISRNALSEVHFSGSKYTWWNSRIEEACIFKRLDRILVNQEFLDVFPASEVHHLIRQGSDHAPLHLSCNSVEVPIIKPFRFMNFWSRHQQFKKIVEDSWKIDFVGNPFFEFHSKLKNVKKALSAWSKEIFGNVFQQIATLEDIIKVREAQLQIHPSADNRAALSKVEAGLKNYLRLEEEFWRQKAGMKWFKEGGMNTKIFHSYV</sequence>
<dbReference type="SUPFAM" id="SSF56219">
    <property type="entry name" value="DNase I-like"/>
    <property type="match status" value="1"/>
</dbReference>
<feature type="domain" description="Endonuclease/exonuclease/phosphatase" evidence="1">
    <location>
        <begin position="158"/>
        <end position="276"/>
    </location>
</feature>
<dbReference type="PANTHER" id="PTHR33710">
    <property type="entry name" value="BNAC02G09200D PROTEIN"/>
    <property type="match status" value="1"/>
</dbReference>
<evidence type="ECO:0000259" key="1">
    <source>
        <dbReference type="Pfam" id="PF03372"/>
    </source>
</evidence>
<protein>
    <recommendedName>
        <fullName evidence="1">Endonuclease/exonuclease/phosphatase domain-containing protein</fullName>
    </recommendedName>
</protein>
<accession>A0ABQ7VRS3</accession>
<reference evidence="2 3" key="1">
    <citation type="journal article" date="2021" name="bioRxiv">
        <title>Chromosome-scale and haplotype-resolved genome assembly of a tetraploid potato cultivar.</title>
        <authorList>
            <person name="Sun H."/>
            <person name="Jiao W.-B."/>
            <person name="Krause K."/>
            <person name="Campoy J.A."/>
            <person name="Goel M."/>
            <person name="Folz-Donahue K."/>
            <person name="Kukat C."/>
            <person name="Huettel B."/>
            <person name="Schneeberger K."/>
        </authorList>
    </citation>
    <scope>NUCLEOTIDE SEQUENCE [LARGE SCALE GENOMIC DNA]</scope>
    <source>
        <strain evidence="2">SolTubOtavaFocal</strain>
        <tissue evidence="2">Leaves</tissue>
    </source>
</reference>
<dbReference type="InterPro" id="IPR005135">
    <property type="entry name" value="Endo/exonuclease/phosphatase"/>
</dbReference>
<gene>
    <name evidence="2" type="ORF">KY290_014248</name>
</gene>
<name>A0ABQ7VRS3_SOLTU</name>
<dbReference type="PANTHER" id="PTHR33710:SF79">
    <property type="entry name" value="OS06G0205337 PROTEIN"/>
    <property type="match status" value="1"/>
</dbReference>
<evidence type="ECO:0000313" key="2">
    <source>
        <dbReference type="EMBL" id="KAH0770267.1"/>
    </source>
</evidence>
<comment type="caution">
    <text evidence="2">The sequence shown here is derived from an EMBL/GenBank/DDBJ whole genome shotgun (WGS) entry which is preliminary data.</text>
</comment>
<keyword evidence="3" id="KW-1185">Reference proteome</keyword>
<dbReference type="Pfam" id="PF03372">
    <property type="entry name" value="Exo_endo_phos"/>
    <property type="match status" value="1"/>
</dbReference>
<dbReference type="EMBL" id="JAIVGD010000011">
    <property type="protein sequence ID" value="KAH0770267.1"/>
    <property type="molecule type" value="Genomic_DNA"/>
</dbReference>
<organism evidence="2 3">
    <name type="scientific">Solanum tuberosum</name>
    <name type="common">Potato</name>
    <dbReference type="NCBI Taxonomy" id="4113"/>
    <lineage>
        <taxon>Eukaryota</taxon>
        <taxon>Viridiplantae</taxon>
        <taxon>Streptophyta</taxon>
        <taxon>Embryophyta</taxon>
        <taxon>Tracheophyta</taxon>
        <taxon>Spermatophyta</taxon>
        <taxon>Magnoliopsida</taxon>
        <taxon>eudicotyledons</taxon>
        <taxon>Gunneridae</taxon>
        <taxon>Pentapetalae</taxon>
        <taxon>asterids</taxon>
        <taxon>lamiids</taxon>
        <taxon>Solanales</taxon>
        <taxon>Solanaceae</taxon>
        <taxon>Solanoideae</taxon>
        <taxon>Solaneae</taxon>
        <taxon>Solanum</taxon>
    </lineage>
</organism>
<dbReference type="InterPro" id="IPR036691">
    <property type="entry name" value="Endo/exonu/phosph_ase_sf"/>
</dbReference>
<dbReference type="Proteomes" id="UP000826656">
    <property type="component" value="Unassembled WGS sequence"/>
</dbReference>